<feature type="domain" description="GGDEF" evidence="7">
    <location>
        <begin position="530"/>
        <end position="662"/>
    </location>
</feature>
<proteinExistence type="predicted"/>
<evidence type="ECO:0000259" key="5">
    <source>
        <dbReference type="PROSITE" id="PS50883"/>
    </source>
</evidence>
<keyword evidence="9" id="KW-1185">Reference proteome</keyword>
<dbReference type="InterPro" id="IPR052155">
    <property type="entry name" value="Biofilm_reg_signaling"/>
</dbReference>
<feature type="domain" description="HAMP" evidence="6">
    <location>
        <begin position="189"/>
        <end position="235"/>
    </location>
</feature>
<dbReference type="InterPro" id="IPR003660">
    <property type="entry name" value="HAMP_dom"/>
</dbReference>
<name>A0ABU1ZI46_9BURK</name>
<dbReference type="Proteomes" id="UP001268089">
    <property type="component" value="Unassembled WGS sequence"/>
</dbReference>
<dbReference type="InterPro" id="IPR029787">
    <property type="entry name" value="Nucleotide_cyclase"/>
</dbReference>
<dbReference type="InterPro" id="IPR035965">
    <property type="entry name" value="PAS-like_dom_sf"/>
</dbReference>
<dbReference type="PANTHER" id="PTHR44757:SF4">
    <property type="entry name" value="DIGUANYLATE CYCLASE DGCE-RELATED"/>
    <property type="match status" value="1"/>
</dbReference>
<dbReference type="InterPro" id="IPR000160">
    <property type="entry name" value="GGDEF_dom"/>
</dbReference>
<feature type="transmembrane region" description="Helical" evidence="2">
    <location>
        <begin position="18"/>
        <end position="36"/>
    </location>
</feature>
<dbReference type="SMART" id="SM00052">
    <property type="entry name" value="EAL"/>
    <property type="match status" value="1"/>
</dbReference>
<feature type="domain" description="PAS" evidence="3">
    <location>
        <begin position="369"/>
        <end position="422"/>
    </location>
</feature>
<dbReference type="NCBIfam" id="TIGR00229">
    <property type="entry name" value="sensory_box"/>
    <property type="match status" value="1"/>
</dbReference>
<dbReference type="SMART" id="SM00304">
    <property type="entry name" value="HAMP"/>
    <property type="match status" value="1"/>
</dbReference>
<dbReference type="CDD" id="cd01949">
    <property type="entry name" value="GGDEF"/>
    <property type="match status" value="1"/>
</dbReference>
<dbReference type="PROSITE" id="PS50112">
    <property type="entry name" value="PAS"/>
    <property type="match status" value="1"/>
</dbReference>
<protein>
    <submittedName>
        <fullName evidence="8">Diguanylate cyclase (GGDEF)-like protein/PAS domain S-box-containing protein</fullName>
    </submittedName>
</protein>
<dbReference type="RefSeq" id="WP_310339120.1">
    <property type="nucleotide sequence ID" value="NZ_JAVDXO010000001.1"/>
</dbReference>
<dbReference type="SUPFAM" id="SSF55073">
    <property type="entry name" value="Nucleotide cyclase"/>
    <property type="match status" value="1"/>
</dbReference>
<evidence type="ECO:0000259" key="6">
    <source>
        <dbReference type="PROSITE" id="PS50885"/>
    </source>
</evidence>
<dbReference type="PROSITE" id="PS50883">
    <property type="entry name" value="EAL"/>
    <property type="match status" value="1"/>
</dbReference>
<evidence type="ECO:0000259" key="3">
    <source>
        <dbReference type="PROSITE" id="PS50112"/>
    </source>
</evidence>
<evidence type="ECO:0000313" key="9">
    <source>
        <dbReference type="Proteomes" id="UP001268089"/>
    </source>
</evidence>
<dbReference type="Gene3D" id="3.20.20.450">
    <property type="entry name" value="EAL domain"/>
    <property type="match status" value="1"/>
</dbReference>
<feature type="domain" description="PAC" evidence="4">
    <location>
        <begin position="446"/>
        <end position="498"/>
    </location>
</feature>
<dbReference type="CDD" id="cd06225">
    <property type="entry name" value="HAMP"/>
    <property type="match status" value="1"/>
</dbReference>
<dbReference type="InterPro" id="IPR001633">
    <property type="entry name" value="EAL_dom"/>
</dbReference>
<evidence type="ECO:0000313" key="8">
    <source>
        <dbReference type="EMBL" id="MDR7305203.1"/>
    </source>
</evidence>
<reference evidence="8 9" key="1">
    <citation type="submission" date="2023-07" db="EMBL/GenBank/DDBJ databases">
        <title>Sorghum-associated microbial communities from plants grown in Nebraska, USA.</title>
        <authorList>
            <person name="Schachtman D."/>
        </authorList>
    </citation>
    <scope>NUCLEOTIDE SEQUENCE [LARGE SCALE GENOMIC DNA]</scope>
    <source>
        <strain evidence="8 9">BE308</strain>
    </source>
</reference>
<dbReference type="PROSITE" id="PS50885">
    <property type="entry name" value="HAMP"/>
    <property type="match status" value="1"/>
</dbReference>
<accession>A0ABU1ZI46</accession>
<dbReference type="Pfam" id="PF08448">
    <property type="entry name" value="PAS_4"/>
    <property type="match status" value="2"/>
</dbReference>
<dbReference type="InterPro" id="IPR043128">
    <property type="entry name" value="Rev_trsase/Diguanyl_cyclase"/>
</dbReference>
<dbReference type="Gene3D" id="3.30.70.270">
    <property type="match status" value="1"/>
</dbReference>
<organism evidence="8 9">
    <name type="scientific">Rhodoferax saidenbachensis</name>
    <dbReference type="NCBI Taxonomy" id="1484693"/>
    <lineage>
        <taxon>Bacteria</taxon>
        <taxon>Pseudomonadati</taxon>
        <taxon>Pseudomonadota</taxon>
        <taxon>Betaproteobacteria</taxon>
        <taxon>Burkholderiales</taxon>
        <taxon>Comamonadaceae</taxon>
        <taxon>Rhodoferax</taxon>
    </lineage>
</organism>
<dbReference type="InterPro" id="IPR013656">
    <property type="entry name" value="PAS_4"/>
</dbReference>
<keyword evidence="2" id="KW-0472">Membrane</keyword>
<dbReference type="NCBIfam" id="TIGR00254">
    <property type="entry name" value="GGDEF"/>
    <property type="match status" value="1"/>
</dbReference>
<dbReference type="PROSITE" id="PS50113">
    <property type="entry name" value="PAC"/>
    <property type="match status" value="1"/>
</dbReference>
<sequence>MRHYSIKTWLTRGTYPRLFLPILAIIVAVTLVRYHLMFSAELQEAIEHQRAQVQVTGHYLLPLLVRASANGTHAELQAMLEAELGFNPEIQSLQWSQRGTVLQAGTSGFAHAQVPLWFEQFAALKPLSGDFAQQLPDGTNVQLVVVVGNVQVLEQVWRTIGAQMHISAMNIFTILFLLTLLLRANARMLSRLNTATEAFRAGALHARMAEKGTLEMRAVAQAFNSMAEQIQGLVQSLQTTQAELEEQLHFTRQLINALPLPVFVRGTDGTCLGVNQAWETFFNTPAQAVVGVPLSSDFVALPHERAGRERRVLSRKDNEVLVKAGTYDLREMVYFKAPFTLTDGSVGGSIGALVDITERKLAQEALLEEKERAVVTLSSIADGVITTDLHGHIDSLNEAAQFLTGYTEQQALGRRLSEVFQLDTKSQALPQGVRVDQLHQTQTAVHAINQLLLHHSGERYAIEFTAAPIRQSHGTARGCVLVFRDVTETRDLQQKISWQARHDALTGLNNRDALAERLTHALYQARQDGGMLSVCLLDLDHFQDINDRHGNWAGDRLLKEVALRLQGFVQDPADAARLGGDEFVVLLRGPSGEAEVQSRTLALLECLAQPYAIDDLLIHSSASAGVVLFPQDNASPDTLLRHADQAMYQAKQAGRGFHIFDAQQDQEVQTHYTQLARLAIAVHQGEFRLHYQPKVHMRTGEIVGVEALLRWQHPEQGLLAPGGFLPLMEHTDLVVETGEWVLHQALAQLQTWVSQGQRWVVSVNIAARHFHRADFVDRLRALLACYPQAPAHLLELEILESAVLQDIQHMRQVMQGCQALGVCFALDDFGTGFSSLSYLKRLPAETIKIDRMFVEGLLDDPEDRTLVGAIVALAKAFDRAVIAEGVETSAQASKLLELGCELGQGYGIARPMPAADMLPWAARRSTNRAEA</sequence>
<evidence type="ECO:0000256" key="1">
    <source>
        <dbReference type="SAM" id="Coils"/>
    </source>
</evidence>
<dbReference type="Pfam" id="PF00990">
    <property type="entry name" value="GGDEF"/>
    <property type="match status" value="1"/>
</dbReference>
<dbReference type="EMBL" id="JAVDXO010000001">
    <property type="protein sequence ID" value="MDR7305203.1"/>
    <property type="molecule type" value="Genomic_DNA"/>
</dbReference>
<dbReference type="SMART" id="SM00091">
    <property type="entry name" value="PAS"/>
    <property type="match status" value="2"/>
</dbReference>
<dbReference type="PANTHER" id="PTHR44757">
    <property type="entry name" value="DIGUANYLATE CYCLASE DGCP"/>
    <property type="match status" value="1"/>
</dbReference>
<evidence type="ECO:0000259" key="4">
    <source>
        <dbReference type="PROSITE" id="PS50113"/>
    </source>
</evidence>
<gene>
    <name evidence="8" type="ORF">J2X15_000469</name>
</gene>
<dbReference type="SUPFAM" id="SSF141868">
    <property type="entry name" value="EAL domain-like"/>
    <property type="match status" value="1"/>
</dbReference>
<dbReference type="Pfam" id="PF00563">
    <property type="entry name" value="EAL"/>
    <property type="match status" value="1"/>
</dbReference>
<dbReference type="InterPro" id="IPR000014">
    <property type="entry name" value="PAS"/>
</dbReference>
<dbReference type="Pfam" id="PF00672">
    <property type="entry name" value="HAMP"/>
    <property type="match status" value="1"/>
</dbReference>
<keyword evidence="1" id="KW-0175">Coiled coil</keyword>
<evidence type="ECO:0000259" key="7">
    <source>
        <dbReference type="PROSITE" id="PS50887"/>
    </source>
</evidence>
<dbReference type="CDD" id="cd00130">
    <property type="entry name" value="PAS"/>
    <property type="match status" value="1"/>
</dbReference>
<dbReference type="SUPFAM" id="SSF55785">
    <property type="entry name" value="PYP-like sensor domain (PAS domain)"/>
    <property type="match status" value="2"/>
</dbReference>
<keyword evidence="2" id="KW-0812">Transmembrane</keyword>
<evidence type="ECO:0000256" key="2">
    <source>
        <dbReference type="SAM" id="Phobius"/>
    </source>
</evidence>
<dbReference type="SMART" id="SM00267">
    <property type="entry name" value="GGDEF"/>
    <property type="match status" value="1"/>
</dbReference>
<dbReference type="InterPro" id="IPR035919">
    <property type="entry name" value="EAL_sf"/>
</dbReference>
<feature type="domain" description="EAL" evidence="5">
    <location>
        <begin position="671"/>
        <end position="925"/>
    </location>
</feature>
<comment type="caution">
    <text evidence="8">The sequence shown here is derived from an EMBL/GenBank/DDBJ whole genome shotgun (WGS) entry which is preliminary data.</text>
</comment>
<dbReference type="Gene3D" id="3.30.450.20">
    <property type="entry name" value="PAS domain"/>
    <property type="match status" value="2"/>
</dbReference>
<dbReference type="CDD" id="cd01948">
    <property type="entry name" value="EAL"/>
    <property type="match status" value="1"/>
</dbReference>
<feature type="coiled-coil region" evidence="1">
    <location>
        <begin position="227"/>
        <end position="254"/>
    </location>
</feature>
<keyword evidence="2" id="KW-1133">Transmembrane helix</keyword>
<dbReference type="PROSITE" id="PS50887">
    <property type="entry name" value="GGDEF"/>
    <property type="match status" value="1"/>
</dbReference>
<dbReference type="Gene3D" id="6.10.340.10">
    <property type="match status" value="1"/>
</dbReference>
<dbReference type="InterPro" id="IPR000700">
    <property type="entry name" value="PAS-assoc_C"/>
</dbReference>